<organism evidence="1 2">
    <name type="scientific">Persea americana</name>
    <name type="common">Avocado</name>
    <dbReference type="NCBI Taxonomy" id="3435"/>
    <lineage>
        <taxon>Eukaryota</taxon>
        <taxon>Viridiplantae</taxon>
        <taxon>Streptophyta</taxon>
        <taxon>Embryophyta</taxon>
        <taxon>Tracheophyta</taxon>
        <taxon>Spermatophyta</taxon>
        <taxon>Magnoliopsida</taxon>
        <taxon>Magnoliidae</taxon>
        <taxon>Laurales</taxon>
        <taxon>Lauraceae</taxon>
        <taxon>Persea</taxon>
    </lineage>
</organism>
<keyword evidence="2" id="KW-1185">Reference proteome</keyword>
<evidence type="ECO:0000313" key="2">
    <source>
        <dbReference type="Proteomes" id="UP001234297"/>
    </source>
</evidence>
<dbReference type="Proteomes" id="UP001234297">
    <property type="component" value="Chromosome 11"/>
</dbReference>
<sequence>MLLQQTLLLLQFVLLVNDESQLIYKTITALRLLMHSTPFSLCFHRLHTYDIPPALFFSSFITILEQQPKKSISISLSSCELFVLVCIDSHCQAE</sequence>
<name>A0ACC2KRJ4_PERAE</name>
<reference evidence="1 2" key="1">
    <citation type="journal article" date="2022" name="Hortic Res">
        <title>A haplotype resolved chromosomal level avocado genome allows analysis of novel avocado genes.</title>
        <authorList>
            <person name="Nath O."/>
            <person name="Fletcher S.J."/>
            <person name="Hayward A."/>
            <person name="Shaw L.M."/>
            <person name="Masouleh A.K."/>
            <person name="Furtado A."/>
            <person name="Henry R.J."/>
            <person name="Mitter N."/>
        </authorList>
    </citation>
    <scope>NUCLEOTIDE SEQUENCE [LARGE SCALE GENOMIC DNA]</scope>
    <source>
        <strain evidence="2">cv. Hass</strain>
    </source>
</reference>
<proteinExistence type="predicted"/>
<dbReference type="EMBL" id="CM056819">
    <property type="protein sequence ID" value="KAJ8623677.1"/>
    <property type="molecule type" value="Genomic_DNA"/>
</dbReference>
<accession>A0ACC2KRJ4</accession>
<comment type="caution">
    <text evidence="1">The sequence shown here is derived from an EMBL/GenBank/DDBJ whole genome shotgun (WGS) entry which is preliminary data.</text>
</comment>
<evidence type="ECO:0000313" key="1">
    <source>
        <dbReference type="EMBL" id="KAJ8623677.1"/>
    </source>
</evidence>
<gene>
    <name evidence="1" type="ORF">MRB53_032207</name>
</gene>
<protein>
    <submittedName>
        <fullName evidence="1">Uncharacterized protein</fullName>
    </submittedName>
</protein>